<feature type="compositionally biased region" description="Pro residues" evidence="1">
    <location>
        <begin position="44"/>
        <end position="53"/>
    </location>
</feature>
<accession>A0A9P4YUL5</accession>
<keyword evidence="3" id="KW-1185">Reference proteome</keyword>
<reference evidence="2" key="1">
    <citation type="submission" date="2020-03" db="EMBL/GenBank/DDBJ databases">
        <title>Site-based positive gene gene selection in Geosmithia morbida across the United States reveals a broad range of putative effectors and factors for local host and environmental adapation.</title>
        <authorList>
            <person name="Onufrak A."/>
            <person name="Murdoch R.W."/>
            <person name="Gazis R."/>
            <person name="Huff M."/>
            <person name="Staton M."/>
            <person name="Klingeman W."/>
            <person name="Hadziabdic D."/>
        </authorList>
    </citation>
    <scope>NUCLEOTIDE SEQUENCE</scope>
    <source>
        <strain evidence="2">1262</strain>
    </source>
</reference>
<protein>
    <submittedName>
        <fullName evidence="2">Uncharacterized protein</fullName>
    </submittedName>
</protein>
<dbReference type="EMBL" id="JAANYQ010000006">
    <property type="protein sequence ID" value="KAF4123398.1"/>
    <property type="molecule type" value="Genomic_DNA"/>
</dbReference>
<feature type="compositionally biased region" description="Low complexity" evidence="1">
    <location>
        <begin position="263"/>
        <end position="277"/>
    </location>
</feature>
<evidence type="ECO:0000256" key="1">
    <source>
        <dbReference type="SAM" id="MobiDB-lite"/>
    </source>
</evidence>
<dbReference type="OrthoDB" id="4507572at2759"/>
<dbReference type="PANTHER" id="PTHR42023">
    <property type="entry name" value="BHLH DOMAIN-CONTAINING PROTEIN"/>
    <property type="match status" value="1"/>
</dbReference>
<feature type="compositionally biased region" description="Polar residues" evidence="1">
    <location>
        <begin position="473"/>
        <end position="492"/>
    </location>
</feature>
<evidence type="ECO:0000313" key="3">
    <source>
        <dbReference type="Proteomes" id="UP000749293"/>
    </source>
</evidence>
<feature type="compositionally biased region" description="Low complexity" evidence="1">
    <location>
        <begin position="320"/>
        <end position="330"/>
    </location>
</feature>
<feature type="region of interest" description="Disordered" evidence="1">
    <location>
        <begin position="458"/>
        <end position="492"/>
    </location>
</feature>
<feature type="compositionally biased region" description="Pro residues" evidence="1">
    <location>
        <begin position="218"/>
        <end position="227"/>
    </location>
</feature>
<gene>
    <name evidence="2" type="ORF">GMORB2_6099</name>
</gene>
<comment type="caution">
    <text evidence="2">The sequence shown here is derived from an EMBL/GenBank/DDBJ whole genome shotgun (WGS) entry which is preliminary data.</text>
</comment>
<dbReference type="Proteomes" id="UP000749293">
    <property type="component" value="Unassembled WGS sequence"/>
</dbReference>
<sequence length="492" mass="51677">MGPLVTSTPGRPLNNDVSPVREDVEARRQRQTLLTGTASRAGPSPTPQQPLPPAHLSSSKPAPKSGIPMMRRQRFKEQSRAVTPGTAAWSPSPDRQQAYGNVSTVSAAPSSSSPSSSSPAHRSRPPTSKPLSPTMASLGQRMRQLGGGSKPVPVHSRPAWNGASGRETVPPPVYDDPEAPPLSLPVNSRVQLPQVPAPPPTSTITRAPSSSPPEEAAPSPPRAPPAMPFAAAAAEQPRLNSIKSIKRKPAPSAATGPPPSLPPSQSHFSLSTASTSRPGGGSSGGGTPSGYGRTGEEAAPPSDHHRDNVMMTPRTTAGRPPSIASLSKALPPAPPEMVDTTDRVAVLSVKLDALAHRRNNVSMSIKQMTELMPADRLLESTEVLRKRGEEKAKVEKLREELAEIQQQEYQLGLKLHRAYKRQDREDALMGDDPSRLRTPIATRYDRPGEGIGTLAAAASAAADDAAADVSSSNSGSRGNMSSPVSGSGMTRE</sequence>
<feature type="compositionally biased region" description="Low complexity" evidence="1">
    <location>
        <begin position="102"/>
        <end position="120"/>
    </location>
</feature>
<dbReference type="PRINTS" id="PR01217">
    <property type="entry name" value="PRICHEXTENSN"/>
</dbReference>
<feature type="region of interest" description="Disordered" evidence="1">
    <location>
        <begin position="1"/>
        <end position="337"/>
    </location>
</feature>
<name>A0A9P4YUL5_9HYPO</name>
<proteinExistence type="predicted"/>
<feature type="compositionally biased region" description="Low complexity" evidence="1">
    <location>
        <begin position="228"/>
        <end position="238"/>
    </location>
</feature>
<feature type="compositionally biased region" description="Basic and acidic residues" evidence="1">
    <location>
        <begin position="19"/>
        <end position="28"/>
    </location>
</feature>
<organism evidence="2 3">
    <name type="scientific">Geosmithia morbida</name>
    <dbReference type="NCBI Taxonomy" id="1094350"/>
    <lineage>
        <taxon>Eukaryota</taxon>
        <taxon>Fungi</taxon>
        <taxon>Dikarya</taxon>
        <taxon>Ascomycota</taxon>
        <taxon>Pezizomycotina</taxon>
        <taxon>Sordariomycetes</taxon>
        <taxon>Hypocreomycetidae</taxon>
        <taxon>Hypocreales</taxon>
        <taxon>Bionectriaceae</taxon>
        <taxon>Geosmithia</taxon>
    </lineage>
</organism>
<evidence type="ECO:0000313" key="2">
    <source>
        <dbReference type="EMBL" id="KAF4123398.1"/>
    </source>
</evidence>
<feature type="compositionally biased region" description="Low complexity" evidence="1">
    <location>
        <begin position="206"/>
        <end position="217"/>
    </location>
</feature>
<dbReference type="GeneID" id="55972324"/>
<feature type="compositionally biased region" description="Low complexity" evidence="1">
    <location>
        <begin position="458"/>
        <end position="472"/>
    </location>
</feature>
<dbReference type="PANTHER" id="PTHR42023:SF1">
    <property type="entry name" value="BHLH DOMAIN-CONTAINING PROTEIN"/>
    <property type="match status" value="1"/>
</dbReference>
<feature type="compositionally biased region" description="Pro residues" evidence="1">
    <location>
        <begin position="169"/>
        <end position="183"/>
    </location>
</feature>
<feature type="compositionally biased region" description="Gly residues" evidence="1">
    <location>
        <begin position="278"/>
        <end position="293"/>
    </location>
</feature>
<dbReference type="RefSeq" id="XP_035322050.1">
    <property type="nucleotide sequence ID" value="XM_035468069.1"/>
</dbReference>
<dbReference type="AlphaFoldDB" id="A0A9P4YUL5"/>